<name>A0A8S3CGK8_9BILA</name>
<reference evidence="1" key="1">
    <citation type="submission" date="2021-02" db="EMBL/GenBank/DDBJ databases">
        <authorList>
            <person name="Nowell W R."/>
        </authorList>
    </citation>
    <scope>NUCLEOTIDE SEQUENCE</scope>
</reference>
<dbReference type="Proteomes" id="UP000681720">
    <property type="component" value="Unassembled WGS sequence"/>
</dbReference>
<protein>
    <submittedName>
        <fullName evidence="1">Uncharacterized protein</fullName>
    </submittedName>
</protein>
<gene>
    <name evidence="1" type="ORF">GIL414_LOCUS51327</name>
</gene>
<dbReference type="AlphaFoldDB" id="A0A8S3CGK8"/>
<dbReference type="EMBL" id="CAJOBJ010173207">
    <property type="protein sequence ID" value="CAF4890730.1"/>
    <property type="molecule type" value="Genomic_DNA"/>
</dbReference>
<feature type="non-terminal residue" evidence="1">
    <location>
        <position position="1"/>
    </location>
</feature>
<evidence type="ECO:0000313" key="2">
    <source>
        <dbReference type="Proteomes" id="UP000681720"/>
    </source>
</evidence>
<evidence type="ECO:0000313" key="1">
    <source>
        <dbReference type="EMBL" id="CAF4890730.1"/>
    </source>
</evidence>
<organism evidence="1 2">
    <name type="scientific">Rotaria magnacalcarata</name>
    <dbReference type="NCBI Taxonomy" id="392030"/>
    <lineage>
        <taxon>Eukaryota</taxon>
        <taxon>Metazoa</taxon>
        <taxon>Spiralia</taxon>
        <taxon>Gnathifera</taxon>
        <taxon>Rotifera</taxon>
        <taxon>Eurotatoria</taxon>
        <taxon>Bdelloidea</taxon>
        <taxon>Philodinida</taxon>
        <taxon>Philodinidae</taxon>
        <taxon>Rotaria</taxon>
    </lineage>
</organism>
<proteinExistence type="predicted"/>
<accession>A0A8S3CGK8</accession>
<comment type="caution">
    <text evidence="1">The sequence shown here is derived from an EMBL/GenBank/DDBJ whole genome shotgun (WGS) entry which is preliminary data.</text>
</comment>
<sequence length="183" mass="21379">MFDNIITSLILGRGCLPCDKSNVVPEGWCARQLIDDVDQLRININRTIENADRITEGHTANERIQRMRLRANEYRSLVNNIRGNRQRCALHINPSSSFCLNEQITNLTQMFDEFDNDFKQTQLEVNHEQDVIKRLLKRVQEEYERVVEQTQAMRNFADDIEAFAANLTQHTNDDPNFIIDLID</sequence>
<feature type="non-terminal residue" evidence="1">
    <location>
        <position position="183"/>
    </location>
</feature>